<sequence length="190" mass="20683">MTIARRAAAIAASLGLATLGTSAVTSHVSVAGADRAAEDVVAELVGRSEQAHAALMRGDVGRYRSLITYTDDFTLMSPFGGKPTRGWDLTPERLEAMKRFFRNGAFEQEVVQTYGSADLVVLALIERQRVEVGGLPAQDWPLRVTLVYRRDGSHWRLAHRHADPLVARVSLEQAAALARGEGMRSKNAND</sequence>
<dbReference type="RefSeq" id="WP_128564280.1">
    <property type="nucleotide sequence ID" value="NZ_BPQH01000041.1"/>
</dbReference>
<feature type="chain" id="PRO_5046738407" description="DUF4440 domain-containing protein" evidence="1">
    <location>
        <begin position="24"/>
        <end position="190"/>
    </location>
</feature>
<dbReference type="EMBL" id="BPQH01000041">
    <property type="protein sequence ID" value="GJD53906.1"/>
    <property type="molecule type" value="Genomic_DNA"/>
</dbReference>
<comment type="caution">
    <text evidence="3">The sequence shown here is derived from an EMBL/GenBank/DDBJ whole genome shotgun (WGS) entry which is preliminary data.</text>
</comment>
<keyword evidence="1" id="KW-0732">Signal</keyword>
<dbReference type="Gene3D" id="3.10.450.50">
    <property type="match status" value="1"/>
</dbReference>
<name>A0ABQ4R987_9HYPH</name>
<dbReference type="SUPFAM" id="SSF54427">
    <property type="entry name" value="NTF2-like"/>
    <property type="match status" value="1"/>
</dbReference>
<feature type="domain" description="DUF4440" evidence="2">
    <location>
        <begin position="49"/>
        <end position="157"/>
    </location>
</feature>
<dbReference type="Proteomes" id="UP001055167">
    <property type="component" value="Unassembled WGS sequence"/>
</dbReference>
<reference evidence="3" key="1">
    <citation type="journal article" date="2021" name="Front. Microbiol.">
        <title>Comprehensive Comparative Genomics and Phenotyping of Methylobacterium Species.</title>
        <authorList>
            <person name="Alessa O."/>
            <person name="Ogura Y."/>
            <person name="Fujitani Y."/>
            <person name="Takami H."/>
            <person name="Hayashi T."/>
            <person name="Sahin N."/>
            <person name="Tani A."/>
        </authorList>
    </citation>
    <scope>NUCLEOTIDE SEQUENCE</scope>
    <source>
        <strain evidence="3">KCTC 52305</strain>
    </source>
</reference>
<evidence type="ECO:0000313" key="3">
    <source>
        <dbReference type="EMBL" id="GJD53906.1"/>
    </source>
</evidence>
<dbReference type="InterPro" id="IPR032710">
    <property type="entry name" value="NTF2-like_dom_sf"/>
</dbReference>
<reference evidence="3" key="2">
    <citation type="submission" date="2021-08" db="EMBL/GenBank/DDBJ databases">
        <authorList>
            <person name="Tani A."/>
            <person name="Ola A."/>
            <person name="Ogura Y."/>
            <person name="Katsura K."/>
            <person name="Hayashi T."/>
        </authorList>
    </citation>
    <scope>NUCLEOTIDE SEQUENCE</scope>
    <source>
        <strain evidence="3">KCTC 52305</strain>
    </source>
</reference>
<evidence type="ECO:0000259" key="2">
    <source>
        <dbReference type="Pfam" id="PF14534"/>
    </source>
</evidence>
<proteinExistence type="predicted"/>
<accession>A0ABQ4R987</accession>
<dbReference type="InterPro" id="IPR027843">
    <property type="entry name" value="DUF4440"/>
</dbReference>
<gene>
    <name evidence="3" type="ORF">OPKNFCMD_6685</name>
</gene>
<evidence type="ECO:0000313" key="4">
    <source>
        <dbReference type="Proteomes" id="UP001055167"/>
    </source>
</evidence>
<evidence type="ECO:0000256" key="1">
    <source>
        <dbReference type="SAM" id="SignalP"/>
    </source>
</evidence>
<organism evidence="3 4">
    <name type="scientific">Methylobacterium crusticola</name>
    <dbReference type="NCBI Taxonomy" id="1697972"/>
    <lineage>
        <taxon>Bacteria</taxon>
        <taxon>Pseudomonadati</taxon>
        <taxon>Pseudomonadota</taxon>
        <taxon>Alphaproteobacteria</taxon>
        <taxon>Hyphomicrobiales</taxon>
        <taxon>Methylobacteriaceae</taxon>
        <taxon>Methylobacterium</taxon>
    </lineage>
</organism>
<keyword evidence="4" id="KW-1185">Reference proteome</keyword>
<protein>
    <recommendedName>
        <fullName evidence="2">DUF4440 domain-containing protein</fullName>
    </recommendedName>
</protein>
<feature type="signal peptide" evidence="1">
    <location>
        <begin position="1"/>
        <end position="23"/>
    </location>
</feature>
<dbReference type="Pfam" id="PF14534">
    <property type="entry name" value="DUF4440"/>
    <property type="match status" value="1"/>
</dbReference>